<reference evidence="1" key="1">
    <citation type="journal article" date="2010" name="PLoS Biol.">
        <title>Multi-platform next-generation sequencing of the domestic turkey (Meleagris gallopavo): genome assembly and analysis.</title>
        <authorList>
            <person name="Dalloul R.A."/>
            <person name="Long J.A."/>
            <person name="Zimin A.V."/>
            <person name="Aslam L."/>
            <person name="Beal K."/>
            <person name="Blomberg L.A."/>
            <person name="Bouffard P."/>
            <person name="Burt D.W."/>
            <person name="Crasta O."/>
            <person name="Crooijmans R.P."/>
            <person name="Cooper K."/>
            <person name="Coulombe R.A."/>
            <person name="De S."/>
            <person name="Delany M.E."/>
            <person name="Dodgson J.B."/>
            <person name="Dong J.J."/>
            <person name="Evans C."/>
            <person name="Frederickson K.M."/>
            <person name="Flicek P."/>
            <person name="Florea L."/>
            <person name="Folkerts O."/>
            <person name="Groenen M.A."/>
            <person name="Harkins T.T."/>
            <person name="Herrero J."/>
            <person name="Hoffmann S."/>
            <person name="Megens H.J."/>
            <person name="Jiang A."/>
            <person name="de Jong P."/>
            <person name="Kaiser P."/>
            <person name="Kim H."/>
            <person name="Kim K.W."/>
            <person name="Kim S."/>
            <person name="Langenberger D."/>
            <person name="Lee M.K."/>
            <person name="Lee T."/>
            <person name="Mane S."/>
            <person name="Marcais G."/>
            <person name="Marz M."/>
            <person name="McElroy A.P."/>
            <person name="Modise T."/>
            <person name="Nefedov M."/>
            <person name="Notredame C."/>
            <person name="Paton I.R."/>
            <person name="Payne W.S."/>
            <person name="Pertea G."/>
            <person name="Prickett D."/>
            <person name="Puiu D."/>
            <person name="Qioa D."/>
            <person name="Raineri E."/>
            <person name="Ruffier M."/>
            <person name="Salzberg S.L."/>
            <person name="Schatz M.C."/>
            <person name="Scheuring C."/>
            <person name="Schmidt C.J."/>
            <person name="Schroeder S."/>
            <person name="Searle S.M."/>
            <person name="Smith E.J."/>
            <person name="Smith J."/>
            <person name="Sonstegard T.S."/>
            <person name="Stadler P.F."/>
            <person name="Tafer H."/>
            <person name="Tu Z.J."/>
            <person name="Van Tassell C.P."/>
            <person name="Vilella A.J."/>
            <person name="Williams K.P."/>
            <person name="Yorke J.A."/>
            <person name="Zhang L."/>
            <person name="Zhang H.B."/>
            <person name="Zhang X."/>
            <person name="Zhang Y."/>
            <person name="Reed K.M."/>
        </authorList>
    </citation>
    <scope>NUCLEOTIDE SEQUENCE [LARGE SCALE GENOMIC DNA]</scope>
</reference>
<dbReference type="Ensembl" id="ENSMGAT00000028678.1">
    <property type="protein sequence ID" value="ENSMGAP00000020603.1"/>
    <property type="gene ID" value="ENSMGAG00000020011.1"/>
</dbReference>
<dbReference type="GO" id="GO:0006338">
    <property type="term" value="P:chromatin remodeling"/>
    <property type="evidence" value="ECO:0007669"/>
    <property type="project" value="InterPro"/>
</dbReference>
<protein>
    <submittedName>
        <fullName evidence="1">Uncharacterized protein</fullName>
    </submittedName>
</protein>
<evidence type="ECO:0000313" key="1">
    <source>
        <dbReference type="Ensembl" id="ENSMGAP00000020603.1"/>
    </source>
</evidence>
<sequence length="87" mass="9532">MAVVLLASLAQGHSWQRERLPCRRGAQAGLVHEQNAPCEPASVDMMCRAARALLTLAEVDESRSQFTLHESRLLDISVVTLGPQSHL</sequence>
<dbReference type="PANTHER" id="PTHR12656">
    <property type="entry name" value="BRG-1 ASSOCIATED FACTOR 250 BAF250"/>
    <property type="match status" value="1"/>
</dbReference>
<dbReference type="GO" id="GO:0016514">
    <property type="term" value="C:SWI/SNF complex"/>
    <property type="evidence" value="ECO:0007669"/>
    <property type="project" value="InterPro"/>
</dbReference>
<dbReference type="GO" id="GO:0071565">
    <property type="term" value="C:nBAF complex"/>
    <property type="evidence" value="ECO:0007669"/>
    <property type="project" value="TreeGrafter"/>
</dbReference>
<evidence type="ECO:0000313" key="2">
    <source>
        <dbReference type="Proteomes" id="UP000001645"/>
    </source>
</evidence>
<dbReference type="InterPro" id="IPR021906">
    <property type="entry name" value="BAF250/Osa"/>
</dbReference>
<accession>A0A803XM57</accession>
<dbReference type="AlphaFoldDB" id="A0A803XM57"/>
<dbReference type="GO" id="GO:0006357">
    <property type="term" value="P:regulation of transcription by RNA polymerase II"/>
    <property type="evidence" value="ECO:0007669"/>
    <property type="project" value="TreeGrafter"/>
</dbReference>
<dbReference type="GO" id="GO:0005654">
    <property type="term" value="C:nucleoplasm"/>
    <property type="evidence" value="ECO:0007669"/>
    <property type="project" value="TreeGrafter"/>
</dbReference>
<dbReference type="GO" id="GO:0035060">
    <property type="term" value="C:brahma complex"/>
    <property type="evidence" value="ECO:0007669"/>
    <property type="project" value="InterPro"/>
</dbReference>
<dbReference type="GO" id="GO:0045893">
    <property type="term" value="P:positive regulation of DNA-templated transcription"/>
    <property type="evidence" value="ECO:0007669"/>
    <property type="project" value="TreeGrafter"/>
</dbReference>
<reference evidence="1" key="3">
    <citation type="submission" date="2025-09" db="UniProtKB">
        <authorList>
            <consortium name="Ensembl"/>
        </authorList>
    </citation>
    <scope>IDENTIFICATION</scope>
</reference>
<keyword evidence="2" id="KW-1185">Reference proteome</keyword>
<proteinExistence type="predicted"/>
<reference evidence="1" key="2">
    <citation type="submission" date="2025-08" db="UniProtKB">
        <authorList>
            <consortium name="Ensembl"/>
        </authorList>
    </citation>
    <scope>IDENTIFICATION</scope>
</reference>
<dbReference type="Proteomes" id="UP000001645">
    <property type="component" value="Unplaced"/>
</dbReference>
<dbReference type="GO" id="GO:0031491">
    <property type="term" value="F:nucleosome binding"/>
    <property type="evidence" value="ECO:0007669"/>
    <property type="project" value="TreeGrafter"/>
</dbReference>
<organism evidence="1 2">
    <name type="scientific">Meleagris gallopavo</name>
    <name type="common">Wild turkey</name>
    <dbReference type="NCBI Taxonomy" id="9103"/>
    <lineage>
        <taxon>Eukaryota</taxon>
        <taxon>Metazoa</taxon>
        <taxon>Chordata</taxon>
        <taxon>Craniata</taxon>
        <taxon>Vertebrata</taxon>
        <taxon>Euteleostomi</taxon>
        <taxon>Archelosauria</taxon>
        <taxon>Archosauria</taxon>
        <taxon>Dinosauria</taxon>
        <taxon>Saurischia</taxon>
        <taxon>Theropoda</taxon>
        <taxon>Coelurosauria</taxon>
        <taxon>Aves</taxon>
        <taxon>Neognathae</taxon>
        <taxon>Galloanserae</taxon>
        <taxon>Galliformes</taxon>
        <taxon>Phasianidae</taxon>
        <taxon>Meleagridinae</taxon>
        <taxon>Meleagris</taxon>
    </lineage>
</organism>
<name>A0A803XM57_MELGA</name>
<dbReference type="PANTHER" id="PTHR12656:SF5">
    <property type="entry name" value="TRITHORAX GROUP PROTEIN OSA"/>
    <property type="match status" value="1"/>
</dbReference>
<dbReference type="InParanoid" id="A0A803XM57"/>